<name>A0A2P2PL17_RHIMU</name>
<dbReference type="EMBL" id="GGEC01074952">
    <property type="protein sequence ID" value="MBX55436.1"/>
    <property type="molecule type" value="Transcribed_RNA"/>
</dbReference>
<sequence length="25" mass="2993">MKWYRSGLTCLLNYYEIKVVATLVQ</sequence>
<proteinExistence type="predicted"/>
<organism evidence="1">
    <name type="scientific">Rhizophora mucronata</name>
    <name type="common">Asiatic mangrove</name>
    <dbReference type="NCBI Taxonomy" id="61149"/>
    <lineage>
        <taxon>Eukaryota</taxon>
        <taxon>Viridiplantae</taxon>
        <taxon>Streptophyta</taxon>
        <taxon>Embryophyta</taxon>
        <taxon>Tracheophyta</taxon>
        <taxon>Spermatophyta</taxon>
        <taxon>Magnoliopsida</taxon>
        <taxon>eudicotyledons</taxon>
        <taxon>Gunneridae</taxon>
        <taxon>Pentapetalae</taxon>
        <taxon>rosids</taxon>
        <taxon>fabids</taxon>
        <taxon>Malpighiales</taxon>
        <taxon>Rhizophoraceae</taxon>
        <taxon>Rhizophora</taxon>
    </lineage>
</organism>
<dbReference type="AlphaFoldDB" id="A0A2P2PL17"/>
<reference evidence="1" key="1">
    <citation type="submission" date="2018-02" db="EMBL/GenBank/DDBJ databases">
        <title>Rhizophora mucronata_Transcriptome.</title>
        <authorList>
            <person name="Meera S.P."/>
            <person name="Sreeshan A."/>
            <person name="Augustine A."/>
        </authorList>
    </citation>
    <scope>NUCLEOTIDE SEQUENCE</scope>
    <source>
        <tissue evidence="1">Leaf</tissue>
    </source>
</reference>
<protein>
    <submittedName>
        <fullName evidence="1">Uncharacterized protein</fullName>
    </submittedName>
</protein>
<evidence type="ECO:0000313" key="1">
    <source>
        <dbReference type="EMBL" id="MBX55436.1"/>
    </source>
</evidence>
<accession>A0A2P2PL17</accession>